<feature type="compositionally biased region" description="Low complexity" evidence="1">
    <location>
        <begin position="535"/>
        <end position="567"/>
    </location>
</feature>
<reference evidence="2 3" key="1">
    <citation type="journal article" date="2018" name="Sci. Rep.">
        <title>Comparative genomics provides insights into the lifestyle and reveals functional heterogeneity of dark septate endophytic fungi.</title>
        <authorList>
            <person name="Knapp D.G."/>
            <person name="Nemeth J.B."/>
            <person name="Barry K."/>
            <person name="Hainaut M."/>
            <person name="Henrissat B."/>
            <person name="Johnson J."/>
            <person name="Kuo A."/>
            <person name="Lim J.H.P."/>
            <person name="Lipzen A."/>
            <person name="Nolan M."/>
            <person name="Ohm R.A."/>
            <person name="Tamas L."/>
            <person name="Grigoriev I.V."/>
            <person name="Spatafora J.W."/>
            <person name="Nagy L.G."/>
            <person name="Kovacs G.M."/>
        </authorList>
    </citation>
    <scope>NUCLEOTIDE SEQUENCE [LARGE SCALE GENOMIC DNA]</scope>
    <source>
        <strain evidence="2 3">DSE2036</strain>
    </source>
</reference>
<protein>
    <submittedName>
        <fullName evidence="2">Uncharacterized protein</fullName>
    </submittedName>
</protein>
<evidence type="ECO:0000256" key="1">
    <source>
        <dbReference type="SAM" id="MobiDB-lite"/>
    </source>
</evidence>
<feature type="region of interest" description="Disordered" evidence="1">
    <location>
        <begin position="430"/>
        <end position="567"/>
    </location>
</feature>
<feature type="compositionally biased region" description="Pro residues" evidence="1">
    <location>
        <begin position="580"/>
        <end position="593"/>
    </location>
</feature>
<feature type="region of interest" description="Disordered" evidence="1">
    <location>
        <begin position="669"/>
        <end position="742"/>
    </location>
</feature>
<feature type="compositionally biased region" description="Basic and acidic residues" evidence="1">
    <location>
        <begin position="311"/>
        <end position="330"/>
    </location>
</feature>
<feature type="compositionally biased region" description="Low complexity" evidence="1">
    <location>
        <begin position="48"/>
        <end position="75"/>
    </location>
</feature>
<name>A0A2V1EDX6_9PLEO</name>
<feature type="region of interest" description="Disordered" evidence="1">
    <location>
        <begin position="580"/>
        <end position="646"/>
    </location>
</feature>
<feature type="compositionally biased region" description="Polar residues" evidence="1">
    <location>
        <begin position="1"/>
        <end position="15"/>
    </location>
</feature>
<feature type="compositionally biased region" description="Pro residues" evidence="1">
    <location>
        <begin position="144"/>
        <end position="156"/>
    </location>
</feature>
<feature type="compositionally biased region" description="Low complexity" evidence="1">
    <location>
        <begin position="199"/>
        <end position="214"/>
    </location>
</feature>
<feature type="region of interest" description="Disordered" evidence="1">
    <location>
        <begin position="239"/>
        <end position="276"/>
    </location>
</feature>
<feature type="compositionally biased region" description="Low complexity" evidence="1">
    <location>
        <begin position="170"/>
        <end position="181"/>
    </location>
</feature>
<proteinExistence type="predicted"/>
<evidence type="ECO:0000313" key="3">
    <source>
        <dbReference type="Proteomes" id="UP000244855"/>
    </source>
</evidence>
<dbReference type="EMBL" id="KZ805301">
    <property type="protein sequence ID" value="PVI08239.1"/>
    <property type="molecule type" value="Genomic_DNA"/>
</dbReference>
<feature type="compositionally biased region" description="Polar residues" evidence="1">
    <location>
        <begin position="104"/>
        <end position="115"/>
    </location>
</feature>
<sequence length="742" mass="80952">MRSPLGQENLSSSSLEGMKRPVRSFKSFIKTVPPHPTSQDKHSPPFTPLETTQSSSPSTPRPSSLKKSSSPESWSAPDNWYDTKDSPQIPLNREFSPLLPEPSPHTSDMALQSPTYPVAAPLSSPTSGLRPIIERKVSHDLAPPSSPPKSPLPSPPLWTLNGRTTENPLVSSNVARSSNRSPGPTIKKYAQESDPRFRTTSPPSSTNTSIISNASTKEKAFASLGIDSTMHQTAVLHNSSLKYARSQTTESDRADDQRGRGKRLMLVNQGNPLTDDGWEDLEMDDKTRMLSFSQDYHDLLVDQYRELEVKDHADVPDRKPKVPPKDRELVPKPLSWRKSTSGVPSPQNASPRTQSPGNSHSHTSATDLKESKLKIIPAWVPRRLSVGAVRHLSTGEPSKNHHTATRSKQIPEAEVDKSLKNELRLSMFIPSSKPLRFRKKSRDHTTKSSPSAKASSPNTSPSKTTPLLRLPGGLAIVRQVPSTTSNQSSADFPKHSSDSPSNSHTHSHRTSYSLPKRNPNNHRSSLTTHNRHSHSPGTASSTTTTTNNNNTSRHSTASSTYSQSSYTSYPPALAISAPYAIPPPPPPPPPPSIPYEAPLSPEAWTRLKTNAPPSDSPSPSRSQSPGGHHHRPFFPSPSSSSSSWHTYYAHARPHRSEFVPGFVAKARDARRLHHKQQRQERLKKSIKVLGPTDPSVVSGYVRDGTGSSGEFGKDGWDEAGSGVGGEGEDDGEEVVGEGVRNV</sequence>
<dbReference type="AlphaFoldDB" id="A0A2V1EDX6"/>
<organism evidence="2 3">
    <name type="scientific">Periconia macrospinosa</name>
    <dbReference type="NCBI Taxonomy" id="97972"/>
    <lineage>
        <taxon>Eukaryota</taxon>
        <taxon>Fungi</taxon>
        <taxon>Dikarya</taxon>
        <taxon>Ascomycota</taxon>
        <taxon>Pezizomycotina</taxon>
        <taxon>Dothideomycetes</taxon>
        <taxon>Pleosporomycetidae</taxon>
        <taxon>Pleosporales</taxon>
        <taxon>Massarineae</taxon>
        <taxon>Periconiaceae</taxon>
        <taxon>Periconia</taxon>
    </lineage>
</organism>
<dbReference type="OrthoDB" id="3771671at2759"/>
<feature type="region of interest" description="Disordered" evidence="1">
    <location>
        <begin position="391"/>
        <end position="414"/>
    </location>
</feature>
<feature type="compositionally biased region" description="Acidic residues" evidence="1">
    <location>
        <begin position="726"/>
        <end position="735"/>
    </location>
</feature>
<feature type="region of interest" description="Disordered" evidence="1">
    <location>
        <begin position="1"/>
        <end position="214"/>
    </location>
</feature>
<feature type="compositionally biased region" description="Low complexity" evidence="1">
    <location>
        <begin position="447"/>
        <end position="466"/>
    </location>
</feature>
<dbReference type="STRING" id="97972.A0A2V1EDX6"/>
<feature type="region of interest" description="Disordered" evidence="1">
    <location>
        <begin position="311"/>
        <end position="368"/>
    </location>
</feature>
<feature type="compositionally biased region" description="Polar residues" evidence="1">
    <location>
        <begin position="480"/>
        <end position="490"/>
    </location>
</feature>
<accession>A0A2V1EDX6</accession>
<feature type="compositionally biased region" description="Basic and acidic residues" evidence="1">
    <location>
        <begin position="250"/>
        <end position="259"/>
    </location>
</feature>
<feature type="compositionally biased region" description="Polar residues" evidence="1">
    <location>
        <begin position="239"/>
        <end position="249"/>
    </location>
</feature>
<keyword evidence="3" id="KW-1185">Reference proteome</keyword>
<dbReference type="Proteomes" id="UP000244855">
    <property type="component" value="Unassembled WGS sequence"/>
</dbReference>
<evidence type="ECO:0000313" key="2">
    <source>
        <dbReference type="EMBL" id="PVI08239.1"/>
    </source>
</evidence>
<feature type="compositionally biased region" description="Polar residues" evidence="1">
    <location>
        <begin position="337"/>
        <end position="366"/>
    </location>
</feature>
<gene>
    <name evidence="2" type="ORF">DM02DRAFT_648296</name>
</gene>